<dbReference type="Proteomes" id="UP000000628">
    <property type="component" value="Chromosome"/>
</dbReference>
<evidence type="ECO:0000313" key="4">
    <source>
        <dbReference type="Proteomes" id="UP000000628"/>
    </source>
</evidence>
<keyword evidence="2" id="KW-0732">Signal</keyword>
<name>C7R558_JONDD</name>
<dbReference type="eggNOG" id="ENOG50348CR">
    <property type="taxonomic scope" value="Bacteria"/>
</dbReference>
<evidence type="ECO:0000256" key="2">
    <source>
        <dbReference type="SAM" id="SignalP"/>
    </source>
</evidence>
<feature type="signal peptide" evidence="2">
    <location>
        <begin position="1"/>
        <end position="26"/>
    </location>
</feature>
<evidence type="ECO:0000313" key="3">
    <source>
        <dbReference type="EMBL" id="ACV07736.1"/>
    </source>
</evidence>
<evidence type="ECO:0000256" key="1">
    <source>
        <dbReference type="SAM" id="MobiDB-lite"/>
    </source>
</evidence>
<sequence>MTTPQTVPVVACLLGTLLLTSCSGQAAPAPENTPSPTPETTKTPTVVLDYEEEPEPEDEEEPPPPPIKPDRSLMEKMSCDAFEPEAPEDINVRFGNYTRSTQVKVGEGLIPGEEWWIVALELPADDSRDAGIRSFLTTEPGPPIPYVSWIEIGGDDPWGPVEWSRKKLVVAESALTKAHECLGVKPEG</sequence>
<dbReference type="KEGG" id="jde:Jden_0060"/>
<feature type="compositionally biased region" description="Acidic residues" evidence="1">
    <location>
        <begin position="49"/>
        <end position="62"/>
    </location>
</feature>
<gene>
    <name evidence="3" type="ordered locus">Jden_0060</name>
</gene>
<dbReference type="AlphaFoldDB" id="C7R558"/>
<accession>C7R558</accession>
<proteinExistence type="predicted"/>
<feature type="region of interest" description="Disordered" evidence="1">
    <location>
        <begin position="24"/>
        <end position="72"/>
    </location>
</feature>
<dbReference type="STRING" id="471856.Jden_0060"/>
<dbReference type="RefSeq" id="WP_012805841.1">
    <property type="nucleotide sequence ID" value="NC_013174.1"/>
</dbReference>
<organism evidence="3 4">
    <name type="scientific">Jonesia denitrificans (strain ATCC 14870 / DSM 20603 / BCRC 15368 / CIP 55.134 / JCM 11481 / NBRC 15587 / NCTC 10816 / Prevot 55134)</name>
    <name type="common">Listeria denitrificans</name>
    <dbReference type="NCBI Taxonomy" id="471856"/>
    <lineage>
        <taxon>Bacteria</taxon>
        <taxon>Bacillati</taxon>
        <taxon>Actinomycetota</taxon>
        <taxon>Actinomycetes</taxon>
        <taxon>Micrococcales</taxon>
        <taxon>Jonesiaceae</taxon>
        <taxon>Jonesia</taxon>
    </lineage>
</organism>
<evidence type="ECO:0008006" key="5">
    <source>
        <dbReference type="Google" id="ProtNLM"/>
    </source>
</evidence>
<dbReference type="HOGENOM" id="CLU_1439323_0_0_11"/>
<protein>
    <recommendedName>
        <fullName evidence="5">Lipoprotein</fullName>
    </recommendedName>
</protein>
<feature type="chain" id="PRO_5002982057" description="Lipoprotein" evidence="2">
    <location>
        <begin position="27"/>
        <end position="188"/>
    </location>
</feature>
<dbReference type="OrthoDB" id="5196769at2"/>
<keyword evidence="4" id="KW-1185">Reference proteome</keyword>
<reference evidence="3 4" key="1">
    <citation type="journal article" date="2009" name="Stand. Genomic Sci.">
        <title>Complete genome sequence of Jonesia denitrificans type strain (Prevot 55134).</title>
        <authorList>
            <person name="Pukall R."/>
            <person name="Gehrich-Schroter G."/>
            <person name="Lapidus A."/>
            <person name="Nolan M."/>
            <person name="Glavina Del Rio T."/>
            <person name="Lucas S."/>
            <person name="Chen F."/>
            <person name="Tice H."/>
            <person name="Pitluck S."/>
            <person name="Cheng J.F."/>
            <person name="Copeland A."/>
            <person name="Saunders E."/>
            <person name="Brettin T."/>
            <person name="Detter J.C."/>
            <person name="Bruce D."/>
            <person name="Goodwin L."/>
            <person name="Pati A."/>
            <person name="Ivanova N."/>
            <person name="Mavromatis K."/>
            <person name="Ovchinnikova G."/>
            <person name="Chen A."/>
            <person name="Palaniappan K."/>
            <person name="Land M."/>
            <person name="Hauser L."/>
            <person name="Chang Y.J."/>
            <person name="Jeffries C.D."/>
            <person name="Chain P."/>
            <person name="Goker M."/>
            <person name="Bristow J."/>
            <person name="Eisen J.A."/>
            <person name="Markowitz V."/>
            <person name="Hugenholtz P."/>
            <person name="Kyrpides N.C."/>
            <person name="Klenk H.P."/>
            <person name="Han C."/>
        </authorList>
    </citation>
    <scope>NUCLEOTIDE SEQUENCE [LARGE SCALE GENOMIC DNA]</scope>
    <source>
        <strain evidence="4">ATCC 14870 / DSM 20603 / BCRC 15368 / CIP 55.134 / JCM 11481 / NBRC 15587 / NCTC 10816 / Prevot 55134</strain>
    </source>
</reference>
<dbReference type="EMBL" id="CP001706">
    <property type="protein sequence ID" value="ACV07736.1"/>
    <property type="molecule type" value="Genomic_DNA"/>
</dbReference>